<dbReference type="Pfam" id="PF10230">
    <property type="entry name" value="LIDHydrolase"/>
    <property type="match status" value="1"/>
</dbReference>
<dbReference type="GO" id="GO:0016298">
    <property type="term" value="F:lipase activity"/>
    <property type="evidence" value="ECO:0007669"/>
    <property type="project" value="InterPro"/>
</dbReference>
<dbReference type="PANTHER" id="PTHR13390">
    <property type="entry name" value="LIPASE"/>
    <property type="match status" value="1"/>
</dbReference>
<comment type="caution">
    <text evidence="6">The sequence shown here is derived from an EMBL/GenBank/DDBJ whole genome shotgun (WGS) entry which is preliminary data.</text>
</comment>
<keyword evidence="3" id="KW-0551">Lipid droplet</keyword>
<keyword evidence="5" id="KW-1133">Transmembrane helix</keyword>
<evidence type="ECO:0008006" key="8">
    <source>
        <dbReference type="Google" id="ProtNLM"/>
    </source>
</evidence>
<gene>
    <name evidence="6" type="ORF">SPI_07008</name>
</gene>
<dbReference type="OrthoDB" id="448051at2759"/>
<keyword evidence="5" id="KW-0472">Membrane</keyword>
<evidence type="ECO:0000256" key="1">
    <source>
        <dbReference type="ARBA" id="ARBA00004502"/>
    </source>
</evidence>
<proteinExistence type="inferred from homology"/>
<dbReference type="PANTHER" id="PTHR13390:SF0">
    <property type="entry name" value="LIPID DROPLET-ASSOCIATED HYDROLASE"/>
    <property type="match status" value="1"/>
</dbReference>
<name>A0A167QZD3_9HYPO</name>
<dbReference type="InterPro" id="IPR019363">
    <property type="entry name" value="LDAH"/>
</dbReference>
<dbReference type="GO" id="GO:0005811">
    <property type="term" value="C:lipid droplet"/>
    <property type="evidence" value="ECO:0007669"/>
    <property type="project" value="UniProtKB-SubCell"/>
</dbReference>
<evidence type="ECO:0000256" key="4">
    <source>
        <dbReference type="ARBA" id="ARBA00022801"/>
    </source>
</evidence>
<evidence type="ECO:0000256" key="2">
    <source>
        <dbReference type="ARBA" id="ARBA00008300"/>
    </source>
</evidence>
<dbReference type="AlphaFoldDB" id="A0A167QZD3"/>
<comment type="subcellular location">
    <subcellularLocation>
        <location evidence="1">Lipid droplet</location>
    </subcellularLocation>
</comment>
<keyword evidence="5" id="KW-0812">Transmembrane</keyword>
<dbReference type="Proteomes" id="UP000076874">
    <property type="component" value="Unassembled WGS sequence"/>
</dbReference>
<dbReference type="SUPFAM" id="SSF53474">
    <property type="entry name" value="alpha/beta-Hydrolases"/>
    <property type="match status" value="1"/>
</dbReference>
<dbReference type="EMBL" id="AZHD01000013">
    <property type="protein sequence ID" value="OAA58123.1"/>
    <property type="molecule type" value="Genomic_DNA"/>
</dbReference>
<keyword evidence="4" id="KW-0378">Hydrolase</keyword>
<evidence type="ECO:0000313" key="7">
    <source>
        <dbReference type="Proteomes" id="UP000076874"/>
    </source>
</evidence>
<keyword evidence="7" id="KW-1185">Reference proteome</keyword>
<evidence type="ECO:0000313" key="6">
    <source>
        <dbReference type="EMBL" id="OAA58123.1"/>
    </source>
</evidence>
<organism evidence="6 7">
    <name type="scientific">Niveomyces insectorum RCEF 264</name>
    <dbReference type="NCBI Taxonomy" id="1081102"/>
    <lineage>
        <taxon>Eukaryota</taxon>
        <taxon>Fungi</taxon>
        <taxon>Dikarya</taxon>
        <taxon>Ascomycota</taxon>
        <taxon>Pezizomycotina</taxon>
        <taxon>Sordariomycetes</taxon>
        <taxon>Hypocreomycetidae</taxon>
        <taxon>Hypocreales</taxon>
        <taxon>Cordycipitaceae</taxon>
        <taxon>Niveomyces</taxon>
    </lineage>
</organism>
<feature type="transmembrane region" description="Helical" evidence="5">
    <location>
        <begin position="196"/>
        <end position="221"/>
    </location>
</feature>
<protein>
    <recommendedName>
        <fullName evidence="8">Lipid droplet-associated hydrolase</fullName>
    </recommendedName>
</protein>
<evidence type="ECO:0000256" key="5">
    <source>
        <dbReference type="SAM" id="Phobius"/>
    </source>
</evidence>
<evidence type="ECO:0000256" key="3">
    <source>
        <dbReference type="ARBA" id="ARBA00022677"/>
    </source>
</evidence>
<sequence>MRDIVIHDVPPASGDEDGVAARFIVYIVPGNPGLISFYAAFASTLARLLEDTATRHNVSVRICGKSLTGFETESSRNAKRRGSPCVSDGPAGLVETVLAAEADAHDLARDLVGSSSTSAKAPAKVILVGHSVGAYISMELLRRHSVEEDDPADPADPATPLKRTAVAGSILLFPVLTHIARSRSGLLYARFLTLKYLATVVALLVKMVLFCVPPSLLYLLVRLVTRFPPPAAATVTAFLESKHGIKQALYLAGDEMRTILEDRWSCDVWEGCPSGSRPVYMYFGRQDAWVPDDARADLIRTHGSGPGPNGVAKKYAVIDREDIPHAWCIDHSDAVAKNILPWINDIISESLSTDKDGEKETG</sequence>
<comment type="similarity">
    <text evidence="2">Belongs to the AB hydrolase superfamily. LDAH family.</text>
</comment>
<reference evidence="6 7" key="1">
    <citation type="journal article" date="2016" name="Genome Biol. Evol.">
        <title>Divergent and convergent evolution of fungal pathogenicity.</title>
        <authorList>
            <person name="Shang Y."/>
            <person name="Xiao G."/>
            <person name="Zheng P."/>
            <person name="Cen K."/>
            <person name="Zhan S."/>
            <person name="Wang C."/>
        </authorList>
    </citation>
    <scope>NUCLEOTIDE SEQUENCE [LARGE SCALE GENOMIC DNA]</scope>
    <source>
        <strain evidence="6 7">RCEF 264</strain>
    </source>
</reference>
<dbReference type="GO" id="GO:0019915">
    <property type="term" value="P:lipid storage"/>
    <property type="evidence" value="ECO:0007669"/>
    <property type="project" value="InterPro"/>
</dbReference>
<accession>A0A167QZD3</accession>
<dbReference type="Gene3D" id="3.40.50.1820">
    <property type="entry name" value="alpha/beta hydrolase"/>
    <property type="match status" value="1"/>
</dbReference>
<dbReference type="InterPro" id="IPR029058">
    <property type="entry name" value="AB_hydrolase_fold"/>
</dbReference>